<keyword evidence="1" id="KW-0472">Membrane</keyword>
<dbReference type="AlphaFoldDB" id="A0A2K8KI13"/>
<organism evidence="2 3">
    <name type="scientific">Spiroplasma clarkii</name>
    <dbReference type="NCBI Taxonomy" id="2139"/>
    <lineage>
        <taxon>Bacteria</taxon>
        <taxon>Bacillati</taxon>
        <taxon>Mycoplasmatota</taxon>
        <taxon>Mollicutes</taxon>
        <taxon>Entomoplasmatales</taxon>
        <taxon>Spiroplasmataceae</taxon>
        <taxon>Spiroplasma</taxon>
    </lineage>
</organism>
<protein>
    <submittedName>
        <fullName evidence="2">Uncharacterized protein</fullName>
    </submittedName>
</protein>
<feature type="transmembrane region" description="Helical" evidence="1">
    <location>
        <begin position="46"/>
        <end position="67"/>
    </location>
</feature>
<feature type="transmembrane region" description="Helical" evidence="1">
    <location>
        <begin position="12"/>
        <end position="34"/>
    </location>
</feature>
<evidence type="ECO:0000313" key="3">
    <source>
        <dbReference type="Proteomes" id="UP000231179"/>
    </source>
</evidence>
<keyword evidence="1" id="KW-1133">Transmembrane helix</keyword>
<dbReference type="EMBL" id="CP024870">
    <property type="protein sequence ID" value="ATX71333.1"/>
    <property type="molecule type" value="Genomic_DNA"/>
</dbReference>
<sequence length="589" mass="69550">MLVNFKLRLKKWKRYTIITIIFIAFAIANCLINLHRNDSSEFLNLVAANLRIYSPFLFLFLIPWLTFDEAREYIFKNYKAKYYDELKSGWTRFLTTLYDYLFSIVFIVAIIAILGFFNFLLQFSITTNGLNNFIYYLTTIAIAVIVILIYLPILCLVVYLFRKQKFLSFTPMFVIFVLFVTNLIMTSVSLSNFSLNKDQIYFQINDDSYDYKEVKNLLSIKNSKIYKDNFSTLSVNNDSLAILTKILSNFNIDYKLLNNHNEQLLAFEKINPNNIANILQDQKLDKLVNNMLYNKDNFVNLDKLITWVKGSDLLYDLQKDFQQFTELEFDKIPVNLFDYWSINMDGFMVKVDEIRGVYILALSKQLLKEVFVCTIYKSWTDEEFLQTYQEYVLLFFQGESIKKANLNYFDSVFNLSDNKLLSDFKKRYGYQSLNQFINIPFSNILKVNLMSTAKITEAEVLKLRVNEENNKLYNSLNVLDYFNKLFYIYQNQNQDRSNLDVKLQNIETLYLFDGVTNIGFRKINNEISLDKLESYQENYVLLVSLTLSCLMIITNFVLIIIKNKFVADVSNIYTLDDLLEDLFKKTIKF</sequence>
<keyword evidence="3" id="KW-1185">Reference proteome</keyword>
<proteinExistence type="predicted"/>
<reference evidence="2 3" key="1">
    <citation type="submission" date="2017-11" db="EMBL/GenBank/DDBJ databases">
        <title>Complete genome sequence of Spiroplasma clarkii CN-5 (DSM 19994).</title>
        <authorList>
            <person name="Tsai Y.-M."/>
            <person name="Chang A."/>
            <person name="Lo W.-S."/>
            <person name="Kuo C.-H."/>
        </authorList>
    </citation>
    <scope>NUCLEOTIDE SEQUENCE [LARGE SCALE GENOMIC DNA]</scope>
    <source>
        <strain evidence="2 3">CN-5</strain>
    </source>
</reference>
<name>A0A2K8KI13_9MOLU</name>
<feature type="transmembrane region" description="Helical" evidence="1">
    <location>
        <begin position="173"/>
        <end position="195"/>
    </location>
</feature>
<dbReference type="Proteomes" id="UP000231179">
    <property type="component" value="Chromosome"/>
</dbReference>
<feature type="transmembrane region" description="Helical" evidence="1">
    <location>
        <begin position="97"/>
        <end position="121"/>
    </location>
</feature>
<accession>A0A2K8KI13</accession>
<keyword evidence="1" id="KW-0812">Transmembrane</keyword>
<feature type="transmembrane region" description="Helical" evidence="1">
    <location>
        <begin position="539"/>
        <end position="561"/>
    </location>
</feature>
<feature type="transmembrane region" description="Helical" evidence="1">
    <location>
        <begin position="133"/>
        <end position="161"/>
    </location>
</feature>
<evidence type="ECO:0000313" key="2">
    <source>
        <dbReference type="EMBL" id="ATX71333.1"/>
    </source>
</evidence>
<gene>
    <name evidence="2" type="ORF">SCLAR_v1c10330</name>
</gene>
<evidence type="ECO:0000256" key="1">
    <source>
        <dbReference type="SAM" id="Phobius"/>
    </source>
</evidence>